<dbReference type="PANTHER" id="PTHR46401">
    <property type="entry name" value="GLYCOSYLTRANSFERASE WBBK-RELATED"/>
    <property type="match status" value="1"/>
</dbReference>
<evidence type="ECO:0000256" key="1">
    <source>
        <dbReference type="ARBA" id="ARBA00022679"/>
    </source>
</evidence>
<protein>
    <submittedName>
        <fullName evidence="4">Glycosyltransferase family 4 protein</fullName>
    </submittedName>
</protein>
<dbReference type="GO" id="GO:0016757">
    <property type="term" value="F:glycosyltransferase activity"/>
    <property type="evidence" value="ECO:0007669"/>
    <property type="project" value="InterPro"/>
</dbReference>
<dbReference type="PANTHER" id="PTHR46401:SF2">
    <property type="entry name" value="GLYCOSYLTRANSFERASE WBBK-RELATED"/>
    <property type="match status" value="1"/>
</dbReference>
<dbReference type="Proteomes" id="UP000502699">
    <property type="component" value="Chromosome"/>
</dbReference>
<dbReference type="Pfam" id="PF00534">
    <property type="entry name" value="Glycos_transf_1"/>
    <property type="match status" value="1"/>
</dbReference>
<dbReference type="FunFam" id="3.40.50.2000:FF:000119">
    <property type="entry name" value="Glycosyl transferase group 1"/>
    <property type="match status" value="1"/>
</dbReference>
<dbReference type="EMBL" id="CP048029">
    <property type="protein sequence ID" value="QIK36795.1"/>
    <property type="molecule type" value="Genomic_DNA"/>
</dbReference>
<dbReference type="InterPro" id="IPR001296">
    <property type="entry name" value="Glyco_trans_1"/>
</dbReference>
<evidence type="ECO:0000313" key="5">
    <source>
        <dbReference type="Proteomes" id="UP000502699"/>
    </source>
</evidence>
<dbReference type="SUPFAM" id="SSF53756">
    <property type="entry name" value="UDP-Glycosyltransferase/glycogen phosphorylase"/>
    <property type="match status" value="1"/>
</dbReference>
<feature type="domain" description="Glycosyltransferase subfamily 4-like N-terminal" evidence="3">
    <location>
        <begin position="19"/>
        <end position="190"/>
    </location>
</feature>
<dbReference type="GO" id="GO:0009103">
    <property type="term" value="P:lipopolysaccharide biosynthetic process"/>
    <property type="evidence" value="ECO:0007669"/>
    <property type="project" value="TreeGrafter"/>
</dbReference>
<dbReference type="Pfam" id="PF13439">
    <property type="entry name" value="Glyco_transf_4"/>
    <property type="match status" value="1"/>
</dbReference>
<name>A0A6G7VA96_9GAMM</name>
<reference evidence="5" key="1">
    <citation type="submission" date="2020-01" db="EMBL/GenBank/DDBJ databases">
        <title>Caldichromatium gen. nov., sp. nov., a thermophilic purple sulfur bacterium member of the family Chromatiaceae isolated from Nakabusa hot spring, Japan.</title>
        <authorList>
            <person name="Saini M.K."/>
            <person name="Hanada S."/>
            <person name="Tank M."/>
        </authorList>
    </citation>
    <scope>NUCLEOTIDE SEQUENCE [LARGE SCALE GENOMIC DNA]</scope>
    <source>
        <strain evidence="5">No.7</strain>
    </source>
</reference>
<proteinExistence type="predicted"/>
<dbReference type="AlphaFoldDB" id="A0A6G7VA96"/>
<dbReference type="InterPro" id="IPR028098">
    <property type="entry name" value="Glyco_trans_4-like_N"/>
</dbReference>
<evidence type="ECO:0000259" key="3">
    <source>
        <dbReference type="Pfam" id="PF13439"/>
    </source>
</evidence>
<organism evidence="4 5">
    <name type="scientific">Caldichromatium japonicum</name>
    <dbReference type="NCBI Taxonomy" id="2699430"/>
    <lineage>
        <taxon>Bacteria</taxon>
        <taxon>Pseudomonadati</taxon>
        <taxon>Pseudomonadota</taxon>
        <taxon>Gammaproteobacteria</taxon>
        <taxon>Chromatiales</taxon>
        <taxon>Chromatiaceae</taxon>
        <taxon>Caldichromatium</taxon>
    </lineage>
</organism>
<dbReference type="RefSeq" id="WP_166269283.1">
    <property type="nucleotide sequence ID" value="NZ_CP048029.1"/>
</dbReference>
<gene>
    <name evidence="4" type="ORF">GWK36_00925</name>
</gene>
<keyword evidence="5" id="KW-1185">Reference proteome</keyword>
<evidence type="ECO:0000259" key="2">
    <source>
        <dbReference type="Pfam" id="PF00534"/>
    </source>
</evidence>
<dbReference type="Gene3D" id="3.40.50.2000">
    <property type="entry name" value="Glycogen Phosphorylase B"/>
    <property type="match status" value="2"/>
</dbReference>
<dbReference type="KEGG" id="cjap:GWK36_00925"/>
<keyword evidence="1 4" id="KW-0808">Transferase</keyword>
<evidence type="ECO:0000313" key="4">
    <source>
        <dbReference type="EMBL" id="QIK36795.1"/>
    </source>
</evidence>
<accession>A0A6G7VA96</accession>
<feature type="domain" description="Glycosyl transferase family 1" evidence="2">
    <location>
        <begin position="215"/>
        <end position="367"/>
    </location>
</feature>
<dbReference type="CDD" id="cd03809">
    <property type="entry name" value="GT4_MtfB-like"/>
    <property type="match status" value="1"/>
</dbReference>
<sequence>MSGLHIILDVDAIRYPLTGIGRYAYELSKGLAQHPRVRSLRLMANGRWVVDPAPWASAQVGRAGGRPSRLMRLGASLAAQPLILAGYRQLMSLLACQRLKGLADHLYHSPNYFLPPCRGPAVATIHDLSVFQYPQFHPPERRALFEHEWPKTLGRAQYLITDSEAIRRDVIAYCNWPAERISAIPLGVDPVFHPRLPAELIPHLSRYGLQLDGYCLCVATIEPRKNILGLIEAHAHLPPQLRQRFPLILIGAPGWNSAPIHARIAAAQGSGQLRYLDYVDDQDLPFLMAGARLFVFPSFYEGFGLPPLEAMASGVPVITSTCPSLTEIVQGIALQVDPFDHAVLSQTMQRALEDEEWRRQARAAGIERSRRYSWHACVEQTLAVYARLRGSGVG</sequence>